<dbReference type="PANTHER" id="PTHR43140">
    <property type="entry name" value="TYPE-1 RESTRICTION ENZYME ECOKI SPECIFICITY PROTEIN"/>
    <property type="match status" value="1"/>
</dbReference>
<evidence type="ECO:0000256" key="3">
    <source>
        <dbReference type="ARBA" id="ARBA00023125"/>
    </source>
</evidence>
<dbReference type="Pfam" id="PF01420">
    <property type="entry name" value="Methylase_S"/>
    <property type="match status" value="2"/>
</dbReference>
<dbReference type="SUPFAM" id="SSF116734">
    <property type="entry name" value="DNA methylase specificity domain"/>
    <property type="match status" value="2"/>
</dbReference>
<dbReference type="RefSeq" id="WP_123824518.1">
    <property type="nucleotide sequence ID" value="NZ_RKMF01000004.1"/>
</dbReference>
<evidence type="ECO:0000313" key="8">
    <source>
        <dbReference type="Proteomes" id="UP000270616"/>
    </source>
</evidence>
<dbReference type="CDD" id="cd17294">
    <property type="entry name" value="RMtype1_S_MmaC7ORF19P_TRD1-CR1_like"/>
    <property type="match status" value="1"/>
</dbReference>
<dbReference type="InterPro" id="IPR051212">
    <property type="entry name" value="Type-I_RE_S_subunit"/>
</dbReference>
<feature type="domain" description="Type I restriction modification DNA specificity" evidence="6">
    <location>
        <begin position="206"/>
        <end position="367"/>
    </location>
</feature>
<dbReference type="InterPro" id="IPR000055">
    <property type="entry name" value="Restrct_endonuc_typeI_TRD"/>
</dbReference>
<sequence length="389" mass="43919">MSRIDELIQDLCPDGVEFKPLGELLDYEQPAKYLVSSARYDDSHKTPVLTAGQKFILGYTDETEGIYSASSVDPVVIFDDFTTAFKWVEFRFKVKSSAMKMLSCRLGAGVSLRFVWYAMQTIAYRPQDHARQWIGTYSKFRIPVPPLDVQREIVRILDQFTQLEAELEAELEARRRQYDHYRHEAFSFSPDAGIRWSTLGAISSHVSSGGTPSSGRDDYYGGGIPWVRTQEVDFGYITSTGRSITDAGLANSSAKWIPANCVIVAMYGATAAKVAINSIPVTTNQACCNLDIDPNQADFRFVFHWISREYGRLKSLGEGSQSNLNSKKVKEYRVPVPSLEDQRRIVALLDNFDTLVNDLSIGIPAELAARRRQYEHYRDRLLTFKELAA</sequence>
<feature type="coiled-coil region" evidence="5">
    <location>
        <begin position="157"/>
        <end position="184"/>
    </location>
</feature>
<dbReference type="AlphaFoldDB" id="A0A3N3ZRJ1"/>
<dbReference type="PANTHER" id="PTHR43140:SF1">
    <property type="entry name" value="TYPE I RESTRICTION ENZYME ECOKI SPECIFICITY SUBUNIT"/>
    <property type="match status" value="1"/>
</dbReference>
<dbReference type="Gene3D" id="3.90.220.20">
    <property type="entry name" value="DNA methylase specificity domains"/>
    <property type="match status" value="2"/>
</dbReference>
<dbReference type="Gene3D" id="1.10.287.1120">
    <property type="entry name" value="Bipartite methylase S protein"/>
    <property type="match status" value="1"/>
</dbReference>
<name>A0A3N3ZRJ1_9MICC</name>
<evidence type="ECO:0000259" key="6">
    <source>
        <dbReference type="Pfam" id="PF01420"/>
    </source>
</evidence>
<proteinExistence type="inferred from homology"/>
<gene>
    <name evidence="7" type="ORF">EDL96_03900</name>
</gene>
<evidence type="ECO:0000256" key="2">
    <source>
        <dbReference type="ARBA" id="ARBA00022747"/>
    </source>
</evidence>
<accession>A0A3N3ZRJ1</accession>
<reference evidence="7 8" key="1">
    <citation type="submission" date="2018-10" db="EMBL/GenBank/DDBJ databases">
        <title>Kocuria sp. M5W7-7, whole genome shotgun sequence.</title>
        <authorList>
            <person name="Tuo L."/>
        </authorList>
    </citation>
    <scope>NUCLEOTIDE SEQUENCE [LARGE SCALE GENOMIC DNA]</scope>
    <source>
        <strain evidence="7 8">M5W7-7</strain>
    </source>
</reference>
<dbReference type="GO" id="GO:0009307">
    <property type="term" value="P:DNA restriction-modification system"/>
    <property type="evidence" value="ECO:0007669"/>
    <property type="project" value="UniProtKB-KW"/>
</dbReference>
<dbReference type="GO" id="GO:0003677">
    <property type="term" value="F:DNA binding"/>
    <property type="evidence" value="ECO:0007669"/>
    <property type="project" value="UniProtKB-KW"/>
</dbReference>
<keyword evidence="2" id="KW-0680">Restriction system</keyword>
<evidence type="ECO:0000256" key="5">
    <source>
        <dbReference type="SAM" id="Coils"/>
    </source>
</evidence>
<evidence type="ECO:0000256" key="1">
    <source>
        <dbReference type="ARBA" id="ARBA00010923"/>
    </source>
</evidence>
<dbReference type="CDD" id="cd17274">
    <property type="entry name" value="RMtype1_S_Eco540ANI-TRD1-CR1_like"/>
    <property type="match status" value="1"/>
</dbReference>
<keyword evidence="5" id="KW-0175">Coiled coil</keyword>
<dbReference type="Proteomes" id="UP000270616">
    <property type="component" value="Unassembled WGS sequence"/>
</dbReference>
<evidence type="ECO:0000256" key="4">
    <source>
        <dbReference type="ARBA" id="ARBA00038652"/>
    </source>
</evidence>
<keyword evidence="8" id="KW-1185">Reference proteome</keyword>
<organism evidence="7 8">
    <name type="scientific">Kocuria soli</name>
    <dbReference type="NCBI Taxonomy" id="2485125"/>
    <lineage>
        <taxon>Bacteria</taxon>
        <taxon>Bacillati</taxon>
        <taxon>Actinomycetota</taxon>
        <taxon>Actinomycetes</taxon>
        <taxon>Micrococcales</taxon>
        <taxon>Micrococcaceae</taxon>
        <taxon>Kocuria</taxon>
    </lineage>
</organism>
<comment type="subunit">
    <text evidence="4">The methyltransferase is composed of M and S polypeptides.</text>
</comment>
<keyword evidence="7" id="KW-0540">Nuclease</keyword>
<evidence type="ECO:0000313" key="7">
    <source>
        <dbReference type="EMBL" id="ROZ63937.1"/>
    </source>
</evidence>
<keyword evidence="7" id="KW-0378">Hydrolase</keyword>
<feature type="domain" description="Type I restriction modification DNA specificity" evidence="6">
    <location>
        <begin position="138"/>
        <end position="172"/>
    </location>
</feature>
<keyword evidence="7" id="KW-0255">Endonuclease</keyword>
<dbReference type="InterPro" id="IPR044946">
    <property type="entry name" value="Restrct_endonuc_typeI_TRD_sf"/>
</dbReference>
<dbReference type="GO" id="GO:0004519">
    <property type="term" value="F:endonuclease activity"/>
    <property type="evidence" value="ECO:0007669"/>
    <property type="project" value="UniProtKB-KW"/>
</dbReference>
<keyword evidence="3" id="KW-0238">DNA-binding</keyword>
<protein>
    <submittedName>
        <fullName evidence="7">Restriction endonuclease subunit S</fullName>
    </submittedName>
</protein>
<dbReference type="OrthoDB" id="3197085at2"/>
<dbReference type="EMBL" id="RKMF01000004">
    <property type="protein sequence ID" value="ROZ63937.1"/>
    <property type="molecule type" value="Genomic_DNA"/>
</dbReference>
<comment type="caution">
    <text evidence="7">The sequence shown here is derived from an EMBL/GenBank/DDBJ whole genome shotgun (WGS) entry which is preliminary data.</text>
</comment>
<comment type="similarity">
    <text evidence="1">Belongs to the type-I restriction system S methylase family.</text>
</comment>